<dbReference type="Gene3D" id="3.40.366.10">
    <property type="entry name" value="Malonyl-Coenzyme A Acyl Carrier Protein, domain 2"/>
    <property type="match status" value="1"/>
</dbReference>
<dbReference type="SMART" id="SM00822">
    <property type="entry name" value="PKS_KR"/>
    <property type="match status" value="1"/>
</dbReference>
<reference evidence="9" key="1">
    <citation type="journal article" date="2019" name="Int. J. Syst. Evol. Microbiol.">
        <title>The Global Catalogue of Microorganisms (GCM) 10K type strain sequencing project: providing services to taxonomists for standard genome sequencing and annotation.</title>
        <authorList>
            <consortium name="The Broad Institute Genomics Platform"/>
            <consortium name="The Broad Institute Genome Sequencing Center for Infectious Disease"/>
            <person name="Wu L."/>
            <person name="Ma J."/>
        </authorList>
    </citation>
    <scope>NUCLEOTIDE SEQUENCE [LARGE SCALE GENOMIC DNA]</scope>
    <source>
        <strain evidence="9">CGMCC 4.7641</strain>
    </source>
</reference>
<dbReference type="SUPFAM" id="SSF52151">
    <property type="entry name" value="FabD/lysophospholipase-like"/>
    <property type="match status" value="1"/>
</dbReference>
<dbReference type="InterPro" id="IPR016035">
    <property type="entry name" value="Acyl_Trfase/lysoPLipase"/>
</dbReference>
<organism evidence="8 9">
    <name type="scientific">Amycolatopsis silviterrae</name>
    <dbReference type="NCBI Taxonomy" id="1656914"/>
    <lineage>
        <taxon>Bacteria</taxon>
        <taxon>Bacillati</taxon>
        <taxon>Actinomycetota</taxon>
        <taxon>Actinomycetes</taxon>
        <taxon>Pseudonocardiales</taxon>
        <taxon>Pseudonocardiaceae</taxon>
        <taxon>Amycolatopsis</taxon>
    </lineage>
</organism>
<dbReference type="Gene3D" id="3.40.47.10">
    <property type="match status" value="1"/>
</dbReference>
<dbReference type="InterPro" id="IPR036291">
    <property type="entry name" value="NAD(P)-bd_dom_sf"/>
</dbReference>
<dbReference type="Pfam" id="PF08659">
    <property type="entry name" value="KR"/>
    <property type="match status" value="1"/>
</dbReference>
<accession>A0ABW5HNK9</accession>
<dbReference type="Pfam" id="PF21089">
    <property type="entry name" value="PKS_DH_N"/>
    <property type="match status" value="1"/>
</dbReference>
<dbReference type="InterPro" id="IPR016039">
    <property type="entry name" value="Thiolase-like"/>
</dbReference>
<dbReference type="Pfam" id="PF14765">
    <property type="entry name" value="PS-DH"/>
    <property type="match status" value="1"/>
</dbReference>
<proteinExistence type="predicted"/>
<dbReference type="Pfam" id="PF00698">
    <property type="entry name" value="Acyl_transf_1"/>
    <property type="match status" value="1"/>
</dbReference>
<dbReference type="SMART" id="SM00827">
    <property type="entry name" value="PKS_AT"/>
    <property type="match status" value="1"/>
</dbReference>
<dbReference type="PROSITE" id="PS52019">
    <property type="entry name" value="PKS_MFAS_DH"/>
    <property type="match status" value="1"/>
</dbReference>
<evidence type="ECO:0000256" key="4">
    <source>
        <dbReference type="ARBA" id="ARBA00023315"/>
    </source>
</evidence>
<dbReference type="InterPro" id="IPR049551">
    <property type="entry name" value="PKS_DH_C"/>
</dbReference>
<dbReference type="RefSeq" id="WP_378314426.1">
    <property type="nucleotide sequence ID" value="NZ_JBHUKS010000041.1"/>
</dbReference>
<protein>
    <submittedName>
        <fullName evidence="8">SDR family NAD(P)-dependent oxidoreductase</fullName>
    </submittedName>
</protein>
<dbReference type="PANTHER" id="PTHR43775:SF51">
    <property type="entry name" value="INACTIVE PHENOLPHTHIOCEROL SYNTHESIS POLYKETIDE SYNTHASE TYPE I PKS1-RELATED"/>
    <property type="match status" value="1"/>
</dbReference>
<feature type="active site" description="Proton donor; for dehydratase activity" evidence="5">
    <location>
        <position position="725"/>
    </location>
</feature>
<evidence type="ECO:0000313" key="8">
    <source>
        <dbReference type="EMBL" id="MFD2474730.1"/>
    </source>
</evidence>
<evidence type="ECO:0000256" key="2">
    <source>
        <dbReference type="ARBA" id="ARBA00022553"/>
    </source>
</evidence>
<dbReference type="InterPro" id="IPR016036">
    <property type="entry name" value="Malonyl_transacylase_ACP-bd"/>
</dbReference>
<dbReference type="InterPro" id="IPR055123">
    <property type="entry name" value="SpnB-like_Rossmann"/>
</dbReference>
<evidence type="ECO:0000259" key="6">
    <source>
        <dbReference type="PROSITE" id="PS50075"/>
    </source>
</evidence>
<dbReference type="InterPro" id="IPR013968">
    <property type="entry name" value="PKS_KR"/>
</dbReference>
<feature type="domain" description="PKS/mFAS DH" evidence="7">
    <location>
        <begin position="530"/>
        <end position="799"/>
    </location>
</feature>
<dbReference type="Proteomes" id="UP001597483">
    <property type="component" value="Unassembled WGS sequence"/>
</dbReference>
<dbReference type="InterPro" id="IPR049552">
    <property type="entry name" value="PKS_DH_N"/>
</dbReference>
<dbReference type="InterPro" id="IPR050091">
    <property type="entry name" value="PKS_NRPS_Biosynth_Enz"/>
</dbReference>
<dbReference type="EMBL" id="JBHUKS010000041">
    <property type="protein sequence ID" value="MFD2474730.1"/>
    <property type="molecule type" value="Genomic_DNA"/>
</dbReference>
<dbReference type="SMART" id="SM01294">
    <property type="entry name" value="PKS_PP_betabranch"/>
    <property type="match status" value="1"/>
</dbReference>
<evidence type="ECO:0000313" key="9">
    <source>
        <dbReference type="Proteomes" id="UP001597483"/>
    </source>
</evidence>
<dbReference type="PANTHER" id="PTHR43775">
    <property type="entry name" value="FATTY ACID SYNTHASE"/>
    <property type="match status" value="1"/>
</dbReference>
<keyword evidence="3" id="KW-0808">Transferase</keyword>
<dbReference type="CDD" id="cd08956">
    <property type="entry name" value="KR_3_FAS_SDR_x"/>
    <property type="match status" value="1"/>
</dbReference>
<feature type="region of interest" description="N-terminal hotdog fold" evidence="5">
    <location>
        <begin position="530"/>
        <end position="654"/>
    </location>
</feature>
<dbReference type="InterPro" id="IPR036736">
    <property type="entry name" value="ACP-like_sf"/>
</dbReference>
<feature type="region of interest" description="C-terminal hotdog fold" evidence="5">
    <location>
        <begin position="666"/>
        <end position="799"/>
    </location>
</feature>
<dbReference type="SUPFAM" id="SSF53901">
    <property type="entry name" value="Thiolase-like"/>
    <property type="match status" value="1"/>
</dbReference>
<keyword evidence="4" id="KW-0012">Acyltransferase</keyword>
<keyword evidence="9" id="KW-1185">Reference proteome</keyword>
<evidence type="ECO:0000256" key="5">
    <source>
        <dbReference type="PROSITE-ProRule" id="PRU01363"/>
    </source>
</evidence>
<dbReference type="SMART" id="SM00826">
    <property type="entry name" value="PKS_DH"/>
    <property type="match status" value="1"/>
</dbReference>
<dbReference type="InterPro" id="IPR009081">
    <property type="entry name" value="PP-bd_ACP"/>
</dbReference>
<dbReference type="Pfam" id="PF22953">
    <property type="entry name" value="SpnB_Rossmann"/>
    <property type="match status" value="1"/>
</dbReference>
<dbReference type="SUPFAM" id="SSF55048">
    <property type="entry name" value="Probable ACP-binding domain of malonyl-CoA ACP transacylase"/>
    <property type="match status" value="1"/>
</dbReference>
<evidence type="ECO:0000259" key="7">
    <source>
        <dbReference type="PROSITE" id="PS52019"/>
    </source>
</evidence>
<feature type="active site" description="Proton acceptor; for dehydratase activity" evidence="5">
    <location>
        <position position="562"/>
    </location>
</feature>
<dbReference type="InterPro" id="IPR014043">
    <property type="entry name" value="Acyl_transferase_dom"/>
</dbReference>
<sequence>MVLAMRHGVVPRTLYADVPSREVDWTGGALELVAEPVGWPQADRPRRAGISSFGISGTNVHTIIEQPAALPATADAADEDSPAGVVPLLLSAKTPEALRAQAGRLLSRIEGLRPADIGFSLAGERSRFARRAVVLAGDHDEAVRGLTALAAGEPNACLIEGTVVGGKTAFLFSGQGSQRLGMGRELHGRFPEFAAAFDAVAGELDRHLDRTIREVIWGEDAEALDDTGWTQPALFAVEVALLRLVQSFGVTADQLGGHSIGELTAAYAAGVFTLEDACAVVAARARLMRELPATGAMVSVQASEAEVVAALAGRGKDAGIAAVNGPRSVVVSGGTDAVEEIARHFARGGRRTKRLPVSHAFHSPLMEPMLENFREVLEGVSFAEPAVPVVSNLTGRLAEPGELCTPEYWVRHVREAVRFADGVEALAGNGTTVFLELGPGAVLTALAGETLSGGEIALPVLRKAWSEVRSFTAALAGLQVRGTEADFSAFFPGARHVDLPTYPFQHERFWPAPGFSRGDVTAAGLGAAGHPLLGAAVELAGTAGMVFTGRLSPRTQPWFADHVVLGAALVPGTAFVELALRAADEVGCARVDELTLAAPLVLPDSGAVQIQLWVGEADESGRRPLTVHSRLDGDGARPWTQHASGALAEEAGPAGFAAGEWPPPDAETLSLTGCYETFAEAGFGYGPAFQGLRAAWQRGDEIFAEVVLPDADSAAAFGIHPALLDAALHASMLIAGENGGLPFSWEGISLHASGASALRVRLTRTSGESMAIEAADTSGTPVVSVDSLRVRAVTAEQLRSVEDDALFALDWVAVTAEPAVPGAIAVLASDDSDYLDALRDHDARAVADLTALAEVPEIVLVPIHGDPADVPGSAHEMSSRVLGLAQQWLADDKFSASRLVFATRGAVDGGDVAAAAGWGLVRSAQAENPDRFGLLDFGSAPVSGPVLLAALGSGEPQILVRDNTVHAGRLVRVAPAETPGWDPEGTVLITGGTGGLGALLAKHLVAERGVRRLLLASRRGLSADNAEALVKELAEQGAEVTAAACDAADRASLAALLSAVPAEHPLTAVVHTAGVLDDGVIASLTPERMSAVLRPKVDAAWHLHELTRELPLAAFIGYSSIAGTFGGAGQANYAAGNAFLDALAAHRRADGLPGVSLAWGPWANDAGMTGSLAAPDLERFRRAGMPALSPDDGLALFDAALNTDAATVVPVRLDLAALGAHGEIPPLLRGLIRTPARRSAAGQITAGTLVTRLTGLADETRDEVLLDLVHGQAALVLGHADGTAIEPDREFQDLGFDSLTAVEFRNRMNTATGLRLPATLLFDYPTPAELVAHLRGELGAAAPGPASLLGELAKLETAFASATVDEQLFKQIEGRLEVLRAKWSARRTSKPAADDAAFDFESASDDDVFRLLDDELGLS</sequence>
<dbReference type="Gene3D" id="3.10.129.110">
    <property type="entry name" value="Polyketide synthase dehydratase"/>
    <property type="match status" value="1"/>
</dbReference>
<dbReference type="InterPro" id="IPR042104">
    <property type="entry name" value="PKS_dehydratase_sf"/>
</dbReference>
<keyword evidence="2" id="KW-0597">Phosphoprotein</keyword>
<evidence type="ECO:0000256" key="3">
    <source>
        <dbReference type="ARBA" id="ARBA00022679"/>
    </source>
</evidence>
<gene>
    <name evidence="8" type="ORF">ACFSVL_45480</name>
</gene>
<dbReference type="Gene3D" id="3.30.70.3290">
    <property type="match status" value="1"/>
</dbReference>
<dbReference type="InterPro" id="IPR020806">
    <property type="entry name" value="PKS_PP-bd"/>
</dbReference>
<dbReference type="InterPro" id="IPR049900">
    <property type="entry name" value="PKS_mFAS_DH"/>
</dbReference>
<dbReference type="InterPro" id="IPR001227">
    <property type="entry name" value="Ac_transferase_dom_sf"/>
</dbReference>
<dbReference type="PROSITE" id="PS50075">
    <property type="entry name" value="CARRIER"/>
    <property type="match status" value="1"/>
</dbReference>
<dbReference type="Pfam" id="PF00550">
    <property type="entry name" value="PP-binding"/>
    <property type="match status" value="1"/>
</dbReference>
<dbReference type="InterPro" id="IPR057326">
    <property type="entry name" value="KR_dom"/>
</dbReference>
<dbReference type="Pfam" id="PF16197">
    <property type="entry name" value="KAsynt_C_assoc"/>
    <property type="match status" value="1"/>
</dbReference>
<name>A0ABW5HNK9_9PSEU</name>
<dbReference type="SUPFAM" id="SSF47336">
    <property type="entry name" value="ACP-like"/>
    <property type="match status" value="1"/>
</dbReference>
<keyword evidence="1" id="KW-0596">Phosphopantetheine</keyword>
<dbReference type="SUPFAM" id="SSF51735">
    <property type="entry name" value="NAD(P)-binding Rossmann-fold domains"/>
    <property type="match status" value="2"/>
</dbReference>
<dbReference type="Gene3D" id="1.10.1200.10">
    <property type="entry name" value="ACP-like"/>
    <property type="match status" value="1"/>
</dbReference>
<dbReference type="SMART" id="SM00823">
    <property type="entry name" value="PKS_PP"/>
    <property type="match status" value="1"/>
</dbReference>
<comment type="caution">
    <text evidence="8">The sequence shown here is derived from an EMBL/GenBank/DDBJ whole genome shotgun (WGS) entry which is preliminary data.</text>
</comment>
<dbReference type="InterPro" id="IPR020807">
    <property type="entry name" value="PKS_DH"/>
</dbReference>
<feature type="domain" description="Carrier" evidence="6">
    <location>
        <begin position="1263"/>
        <end position="1338"/>
    </location>
</feature>
<dbReference type="Gene3D" id="3.40.50.720">
    <property type="entry name" value="NAD(P)-binding Rossmann-like Domain"/>
    <property type="match status" value="1"/>
</dbReference>
<dbReference type="InterPro" id="IPR032821">
    <property type="entry name" value="PKS_assoc"/>
</dbReference>
<evidence type="ECO:0000256" key="1">
    <source>
        <dbReference type="ARBA" id="ARBA00022450"/>
    </source>
</evidence>